<accession>A0AAD6I181</accession>
<proteinExistence type="predicted"/>
<gene>
    <name evidence="1" type="ORF">N7460_011773</name>
</gene>
<name>A0AAD6I181_PENCN</name>
<keyword evidence="2" id="KW-1185">Reference proteome</keyword>
<sequence>LERLFIPRAVGFHWQEDRLIFVNSLYSNESKPKFAHPYYVLSPHANLTIASFKWWLCTFKSWLYRGLQKLSAVYRVSTAKLCPLGEY</sequence>
<protein>
    <submittedName>
        <fullName evidence="1">Uncharacterized protein</fullName>
    </submittedName>
</protein>
<evidence type="ECO:0000313" key="2">
    <source>
        <dbReference type="Proteomes" id="UP001219568"/>
    </source>
</evidence>
<reference evidence="1" key="2">
    <citation type="submission" date="2023-01" db="EMBL/GenBank/DDBJ databases">
        <authorList>
            <person name="Petersen C."/>
        </authorList>
    </citation>
    <scope>NUCLEOTIDE SEQUENCE</scope>
    <source>
        <strain evidence="1">IBT 15450</strain>
    </source>
</reference>
<dbReference type="Proteomes" id="UP001219568">
    <property type="component" value="Unassembled WGS sequence"/>
</dbReference>
<dbReference type="AlphaFoldDB" id="A0AAD6I181"/>
<reference evidence="1" key="1">
    <citation type="journal article" date="2023" name="IMA Fungus">
        <title>Comparative genomic study of the Penicillium genus elucidates a diverse pangenome and 15 lateral gene transfer events.</title>
        <authorList>
            <person name="Petersen C."/>
            <person name="Sorensen T."/>
            <person name="Nielsen M.R."/>
            <person name="Sondergaard T.E."/>
            <person name="Sorensen J.L."/>
            <person name="Fitzpatrick D.A."/>
            <person name="Frisvad J.C."/>
            <person name="Nielsen K.L."/>
        </authorList>
    </citation>
    <scope>NUCLEOTIDE SEQUENCE</scope>
    <source>
        <strain evidence="1">IBT 15450</strain>
    </source>
</reference>
<feature type="non-terminal residue" evidence="1">
    <location>
        <position position="1"/>
    </location>
</feature>
<comment type="caution">
    <text evidence="1">The sequence shown here is derived from an EMBL/GenBank/DDBJ whole genome shotgun (WGS) entry which is preliminary data.</text>
</comment>
<evidence type="ECO:0000313" key="1">
    <source>
        <dbReference type="EMBL" id="KAJ6026956.1"/>
    </source>
</evidence>
<dbReference type="EMBL" id="JAQJZL010000015">
    <property type="protein sequence ID" value="KAJ6026956.1"/>
    <property type="molecule type" value="Genomic_DNA"/>
</dbReference>
<organism evidence="1 2">
    <name type="scientific">Penicillium canescens</name>
    <dbReference type="NCBI Taxonomy" id="5083"/>
    <lineage>
        <taxon>Eukaryota</taxon>
        <taxon>Fungi</taxon>
        <taxon>Dikarya</taxon>
        <taxon>Ascomycota</taxon>
        <taxon>Pezizomycotina</taxon>
        <taxon>Eurotiomycetes</taxon>
        <taxon>Eurotiomycetidae</taxon>
        <taxon>Eurotiales</taxon>
        <taxon>Aspergillaceae</taxon>
        <taxon>Penicillium</taxon>
    </lineage>
</organism>